<dbReference type="AlphaFoldDB" id="A0A1Y1WBN7"/>
<dbReference type="GO" id="GO:0004364">
    <property type="term" value="F:glutathione transferase activity"/>
    <property type="evidence" value="ECO:0007669"/>
    <property type="project" value="TreeGrafter"/>
</dbReference>
<dbReference type="InterPro" id="IPR050997">
    <property type="entry name" value="MAPEG"/>
</dbReference>
<sequence>MAIVIGTNFGYCVMAAAAMCVQCFFEGTRVVAARKKYNVQYPDNGGGRYSDKLKDEDWVAFNNVKRVSDNYSEQIGMVLSVLILAGLYQPKLAASFGASYVVGRFLYSMGYRSKGPKGRMAGALLMTMSFLGLVLTAGYNSVTTTLLA</sequence>
<dbReference type="GO" id="GO:0004602">
    <property type="term" value="F:glutathione peroxidase activity"/>
    <property type="evidence" value="ECO:0007669"/>
    <property type="project" value="TreeGrafter"/>
</dbReference>
<evidence type="ECO:0000313" key="7">
    <source>
        <dbReference type="Proteomes" id="UP000193922"/>
    </source>
</evidence>
<name>A0A1Y1WBN7_9FUNG</name>
<dbReference type="RefSeq" id="XP_040744536.1">
    <property type="nucleotide sequence ID" value="XM_040885093.1"/>
</dbReference>
<evidence type="ECO:0000256" key="1">
    <source>
        <dbReference type="ARBA" id="ARBA00004141"/>
    </source>
</evidence>
<evidence type="ECO:0000313" key="6">
    <source>
        <dbReference type="EMBL" id="ORX70957.1"/>
    </source>
</evidence>
<dbReference type="OrthoDB" id="410651at2759"/>
<organism evidence="6 7">
    <name type="scientific">Linderina pennispora</name>
    <dbReference type="NCBI Taxonomy" id="61395"/>
    <lineage>
        <taxon>Eukaryota</taxon>
        <taxon>Fungi</taxon>
        <taxon>Fungi incertae sedis</taxon>
        <taxon>Zoopagomycota</taxon>
        <taxon>Kickxellomycotina</taxon>
        <taxon>Kickxellomycetes</taxon>
        <taxon>Kickxellales</taxon>
        <taxon>Kickxellaceae</taxon>
        <taxon>Linderina</taxon>
    </lineage>
</organism>
<comment type="subcellular location">
    <subcellularLocation>
        <location evidence="1">Membrane</location>
        <topology evidence="1">Multi-pass membrane protein</topology>
    </subcellularLocation>
</comment>
<dbReference type="STRING" id="61395.A0A1Y1WBN7"/>
<dbReference type="GO" id="GO:0005783">
    <property type="term" value="C:endoplasmic reticulum"/>
    <property type="evidence" value="ECO:0007669"/>
    <property type="project" value="TreeGrafter"/>
</dbReference>
<dbReference type="SUPFAM" id="SSF161084">
    <property type="entry name" value="MAPEG domain-like"/>
    <property type="match status" value="1"/>
</dbReference>
<comment type="caution">
    <text evidence="6">The sequence shown here is derived from an EMBL/GenBank/DDBJ whole genome shotgun (WGS) entry which is preliminary data.</text>
</comment>
<dbReference type="GO" id="GO:0005635">
    <property type="term" value="C:nuclear envelope"/>
    <property type="evidence" value="ECO:0007669"/>
    <property type="project" value="TreeGrafter"/>
</dbReference>
<accession>A0A1Y1WBN7</accession>
<gene>
    <name evidence="6" type="ORF">DL89DRAFT_245741</name>
</gene>
<dbReference type="EMBL" id="MCFD01000005">
    <property type="protein sequence ID" value="ORX70957.1"/>
    <property type="molecule type" value="Genomic_DNA"/>
</dbReference>
<proteinExistence type="predicted"/>
<evidence type="ECO:0000256" key="5">
    <source>
        <dbReference type="SAM" id="Phobius"/>
    </source>
</evidence>
<dbReference type="Proteomes" id="UP000193922">
    <property type="component" value="Unassembled WGS sequence"/>
</dbReference>
<dbReference type="GO" id="GO:0016020">
    <property type="term" value="C:membrane"/>
    <property type="evidence" value="ECO:0007669"/>
    <property type="project" value="UniProtKB-SubCell"/>
</dbReference>
<feature type="transmembrane region" description="Helical" evidence="5">
    <location>
        <begin position="123"/>
        <end position="142"/>
    </location>
</feature>
<dbReference type="Pfam" id="PF01124">
    <property type="entry name" value="MAPEG"/>
    <property type="match status" value="1"/>
</dbReference>
<dbReference type="InterPro" id="IPR023352">
    <property type="entry name" value="MAPEG-like_dom_sf"/>
</dbReference>
<evidence type="ECO:0000256" key="2">
    <source>
        <dbReference type="ARBA" id="ARBA00022692"/>
    </source>
</evidence>
<feature type="transmembrane region" description="Helical" evidence="5">
    <location>
        <begin position="75"/>
        <end position="102"/>
    </location>
</feature>
<keyword evidence="7" id="KW-1185">Reference proteome</keyword>
<dbReference type="Gene3D" id="1.20.120.550">
    <property type="entry name" value="Membrane associated eicosanoid/glutathione metabolism-like domain"/>
    <property type="match status" value="1"/>
</dbReference>
<evidence type="ECO:0000256" key="3">
    <source>
        <dbReference type="ARBA" id="ARBA00022989"/>
    </source>
</evidence>
<dbReference type="PANTHER" id="PTHR10250:SF26">
    <property type="entry name" value="GLUTATHIONE S-TRANSFERASE 3, MITOCHONDRIAL"/>
    <property type="match status" value="1"/>
</dbReference>
<dbReference type="InterPro" id="IPR001129">
    <property type="entry name" value="Membr-assoc_MAPEG"/>
</dbReference>
<keyword evidence="4 5" id="KW-0472">Membrane</keyword>
<keyword evidence="3 5" id="KW-1133">Transmembrane helix</keyword>
<dbReference type="GeneID" id="63801741"/>
<keyword evidence="2 5" id="KW-0812">Transmembrane</keyword>
<reference evidence="6 7" key="1">
    <citation type="submission" date="2016-07" db="EMBL/GenBank/DDBJ databases">
        <title>Pervasive Adenine N6-methylation of Active Genes in Fungi.</title>
        <authorList>
            <consortium name="DOE Joint Genome Institute"/>
            <person name="Mondo S.J."/>
            <person name="Dannebaum R.O."/>
            <person name="Kuo R.C."/>
            <person name="Labutti K."/>
            <person name="Haridas S."/>
            <person name="Kuo A."/>
            <person name="Salamov A."/>
            <person name="Ahrendt S.R."/>
            <person name="Lipzen A."/>
            <person name="Sullivan W."/>
            <person name="Andreopoulos W.B."/>
            <person name="Clum A."/>
            <person name="Lindquist E."/>
            <person name="Daum C."/>
            <person name="Ramamoorthy G.K."/>
            <person name="Gryganskyi A."/>
            <person name="Culley D."/>
            <person name="Magnuson J.K."/>
            <person name="James T.Y."/>
            <person name="O'Malley M.A."/>
            <person name="Stajich J.E."/>
            <person name="Spatafora J.W."/>
            <person name="Visel A."/>
            <person name="Grigoriev I.V."/>
        </authorList>
    </citation>
    <scope>NUCLEOTIDE SEQUENCE [LARGE SCALE GENOMIC DNA]</scope>
    <source>
        <strain evidence="6 7">ATCC 12442</strain>
    </source>
</reference>
<protein>
    <submittedName>
        <fullName evidence="6">Membrane-associated proteins in eicosanoid and glutathione metabolism</fullName>
    </submittedName>
</protein>
<dbReference type="PANTHER" id="PTHR10250">
    <property type="entry name" value="MICROSOMAL GLUTATHIONE S-TRANSFERASE"/>
    <property type="match status" value="1"/>
</dbReference>
<evidence type="ECO:0000256" key="4">
    <source>
        <dbReference type="ARBA" id="ARBA00023136"/>
    </source>
</evidence>